<evidence type="ECO:0000313" key="7">
    <source>
        <dbReference type="EMBL" id="HHI96221.1"/>
    </source>
</evidence>
<evidence type="ECO:0000256" key="1">
    <source>
        <dbReference type="ARBA" id="ARBA00022490"/>
    </source>
</evidence>
<comment type="similarity">
    <text evidence="6">Belongs to the methyltransferase superfamily. RNA methyltransferase RsmG family.</text>
</comment>
<comment type="function">
    <text evidence="6">Specifically methylates the N7 position of a guanine in 16S rRNA.</text>
</comment>
<protein>
    <recommendedName>
        <fullName evidence="6">Ribosomal RNA small subunit methyltransferase G</fullName>
        <ecNumber evidence="6">2.1.1.-</ecNumber>
    </recommendedName>
    <alternativeName>
        <fullName evidence="6">16S rRNA 7-methylguanosine methyltransferase</fullName>
        <shortName evidence="6">16S rRNA m7G methyltransferase</shortName>
    </alternativeName>
</protein>
<name>A0A7V5U1Q0_9BACT</name>
<comment type="caution">
    <text evidence="6">Lacks conserved residue(s) required for the propagation of feature annotation.</text>
</comment>
<reference evidence="7" key="1">
    <citation type="journal article" date="2020" name="mSystems">
        <title>Genome- and Community-Level Interaction Insights into Carbon Utilization and Element Cycling Functions of Hydrothermarchaeota in Hydrothermal Sediment.</title>
        <authorList>
            <person name="Zhou Z."/>
            <person name="Liu Y."/>
            <person name="Xu W."/>
            <person name="Pan J."/>
            <person name="Luo Z.H."/>
            <person name="Li M."/>
        </authorList>
    </citation>
    <scope>NUCLEOTIDE SEQUENCE [LARGE SCALE GENOMIC DNA]</scope>
    <source>
        <strain evidence="7">HyVt-533</strain>
    </source>
</reference>
<dbReference type="Proteomes" id="UP000886101">
    <property type="component" value="Unassembled WGS sequence"/>
</dbReference>
<dbReference type="InterPro" id="IPR029063">
    <property type="entry name" value="SAM-dependent_MTases_sf"/>
</dbReference>
<dbReference type="PANTHER" id="PTHR31760">
    <property type="entry name" value="S-ADENOSYL-L-METHIONINE-DEPENDENT METHYLTRANSFERASES SUPERFAMILY PROTEIN"/>
    <property type="match status" value="1"/>
</dbReference>
<comment type="caution">
    <text evidence="7">The sequence shown here is derived from an EMBL/GenBank/DDBJ whole genome shotgun (WGS) entry which is preliminary data.</text>
</comment>
<evidence type="ECO:0000256" key="6">
    <source>
        <dbReference type="HAMAP-Rule" id="MF_00074"/>
    </source>
</evidence>
<dbReference type="AlphaFoldDB" id="A0A7V5U1Q0"/>
<proteinExistence type="inferred from homology"/>
<evidence type="ECO:0000256" key="4">
    <source>
        <dbReference type="ARBA" id="ARBA00022679"/>
    </source>
</evidence>
<organism evidence="7">
    <name type="scientific">Thermodesulfatator atlanticus</name>
    <dbReference type="NCBI Taxonomy" id="501497"/>
    <lineage>
        <taxon>Bacteria</taxon>
        <taxon>Pseudomonadati</taxon>
        <taxon>Thermodesulfobacteriota</taxon>
        <taxon>Thermodesulfobacteria</taxon>
        <taxon>Thermodesulfobacteriales</taxon>
        <taxon>Thermodesulfatatoraceae</taxon>
        <taxon>Thermodesulfatator</taxon>
    </lineage>
</organism>
<comment type="subcellular location">
    <subcellularLocation>
        <location evidence="6">Cytoplasm</location>
    </subcellularLocation>
</comment>
<dbReference type="HAMAP" id="MF_00074">
    <property type="entry name" value="16SrRNA_methyltr_G"/>
    <property type="match status" value="1"/>
</dbReference>
<evidence type="ECO:0000256" key="3">
    <source>
        <dbReference type="ARBA" id="ARBA00022603"/>
    </source>
</evidence>
<dbReference type="GO" id="GO:0005829">
    <property type="term" value="C:cytosol"/>
    <property type="evidence" value="ECO:0007669"/>
    <property type="project" value="TreeGrafter"/>
</dbReference>
<dbReference type="InterPro" id="IPR003682">
    <property type="entry name" value="rRNA_ssu_MeTfrase_G"/>
</dbReference>
<feature type="binding site" evidence="6">
    <location>
        <position position="90"/>
    </location>
    <ligand>
        <name>S-adenosyl-L-methionine</name>
        <dbReference type="ChEBI" id="CHEBI:59789"/>
    </ligand>
</feature>
<gene>
    <name evidence="6 7" type="primary">rsmG</name>
    <name evidence="7" type="ORF">ENJ96_00010</name>
</gene>
<feature type="binding site" evidence="6">
    <location>
        <position position="153"/>
    </location>
    <ligand>
        <name>S-adenosyl-L-methionine</name>
        <dbReference type="ChEBI" id="CHEBI:59789"/>
    </ligand>
</feature>
<keyword evidence="2 6" id="KW-0698">rRNA processing</keyword>
<evidence type="ECO:0000256" key="2">
    <source>
        <dbReference type="ARBA" id="ARBA00022552"/>
    </source>
</evidence>
<dbReference type="SUPFAM" id="SSF53335">
    <property type="entry name" value="S-adenosyl-L-methionine-dependent methyltransferases"/>
    <property type="match status" value="1"/>
</dbReference>
<dbReference type="EMBL" id="DROK01000001">
    <property type="protein sequence ID" value="HHI96221.1"/>
    <property type="molecule type" value="Genomic_DNA"/>
</dbReference>
<feature type="binding site" evidence="6">
    <location>
        <position position="85"/>
    </location>
    <ligand>
        <name>S-adenosyl-L-methionine</name>
        <dbReference type="ChEBI" id="CHEBI:59789"/>
    </ligand>
</feature>
<dbReference type="Gene3D" id="3.40.50.150">
    <property type="entry name" value="Vaccinia Virus protein VP39"/>
    <property type="match status" value="1"/>
</dbReference>
<dbReference type="NCBIfam" id="TIGR00138">
    <property type="entry name" value="rsmG_gidB"/>
    <property type="match status" value="1"/>
</dbReference>
<sequence>MASHRKEAFIEEFTYWARQALAELNLSISQEKWTQFVRYFALLKEMGEPLGLTALKTPKDYALKHFMDSLTVIPYLPPGPLLDLGTGAGLPGVIIKIMQPEREVWLVDARKKAISFLTYVAGVLKLEKLKIIQAKVGQNDPLPRKYFAVVVCRAVKELLTLWKLSAPLVRPGGQLIAMKGPKVEEEIEKFKKTFPDLSVETHPLKLPLSQDPRTIVVIKASPSSGN</sequence>
<dbReference type="CDD" id="cd02440">
    <property type="entry name" value="AdoMet_MTases"/>
    <property type="match status" value="1"/>
</dbReference>
<dbReference type="EC" id="2.1.1.-" evidence="6"/>
<keyword evidence="1 6" id="KW-0963">Cytoplasm</keyword>
<keyword evidence="4 6" id="KW-0808">Transferase</keyword>
<dbReference type="GO" id="GO:0070043">
    <property type="term" value="F:rRNA (guanine-N7-)-methyltransferase activity"/>
    <property type="evidence" value="ECO:0007669"/>
    <property type="project" value="UniProtKB-UniRule"/>
</dbReference>
<evidence type="ECO:0000256" key="5">
    <source>
        <dbReference type="ARBA" id="ARBA00022691"/>
    </source>
</evidence>
<accession>A0A7V5U1Q0</accession>
<dbReference type="Pfam" id="PF02527">
    <property type="entry name" value="GidB"/>
    <property type="match status" value="1"/>
</dbReference>
<keyword evidence="5 6" id="KW-0949">S-adenosyl-L-methionine</keyword>
<dbReference type="PIRSF" id="PIRSF003078">
    <property type="entry name" value="GidB"/>
    <property type="match status" value="1"/>
</dbReference>
<keyword evidence="3 6" id="KW-0489">Methyltransferase</keyword>
<dbReference type="PANTHER" id="PTHR31760:SF0">
    <property type="entry name" value="S-ADENOSYL-L-METHIONINE-DEPENDENT METHYLTRANSFERASES SUPERFAMILY PROTEIN"/>
    <property type="match status" value="1"/>
</dbReference>